<name>A0A6C0AFW5_9ZZZZ</name>
<evidence type="ECO:0000313" key="1">
    <source>
        <dbReference type="EMBL" id="QHS78231.1"/>
    </source>
</evidence>
<accession>A0A6C0AFW5</accession>
<organism evidence="1">
    <name type="scientific">viral metagenome</name>
    <dbReference type="NCBI Taxonomy" id="1070528"/>
    <lineage>
        <taxon>unclassified sequences</taxon>
        <taxon>metagenomes</taxon>
        <taxon>organismal metagenomes</taxon>
    </lineage>
</organism>
<proteinExistence type="predicted"/>
<reference evidence="1" key="1">
    <citation type="journal article" date="2020" name="Nature">
        <title>Giant virus diversity and host interactions through global metagenomics.</title>
        <authorList>
            <person name="Schulz F."/>
            <person name="Roux S."/>
            <person name="Paez-Espino D."/>
            <person name="Jungbluth S."/>
            <person name="Walsh D.A."/>
            <person name="Denef V.J."/>
            <person name="McMahon K.D."/>
            <person name="Konstantinidis K.T."/>
            <person name="Eloe-Fadrosh E.A."/>
            <person name="Kyrpides N.C."/>
            <person name="Woyke T."/>
        </authorList>
    </citation>
    <scope>NUCLEOTIDE SEQUENCE</scope>
    <source>
        <strain evidence="1">GVMAG-S-1021933-23</strain>
    </source>
</reference>
<dbReference type="AlphaFoldDB" id="A0A6C0AFW5"/>
<sequence>MIKIYSVYIKLGKMYIEYKNIYFNTFYKLFKRVL</sequence>
<dbReference type="EMBL" id="MN740595">
    <property type="protein sequence ID" value="QHS78231.1"/>
    <property type="molecule type" value="Genomic_DNA"/>
</dbReference>
<protein>
    <submittedName>
        <fullName evidence="1">Uncharacterized protein</fullName>
    </submittedName>
</protein>